<proteinExistence type="predicted"/>
<protein>
    <submittedName>
        <fullName evidence="1">Salicylate hydroxylase</fullName>
    </submittedName>
</protein>
<dbReference type="EMBL" id="MU003562">
    <property type="protein sequence ID" value="KAF2462812.1"/>
    <property type="molecule type" value="Genomic_DNA"/>
</dbReference>
<accession>A0ACB6Q7K2</accession>
<dbReference type="Proteomes" id="UP000799755">
    <property type="component" value="Unassembled WGS sequence"/>
</dbReference>
<gene>
    <name evidence="1" type="ORF">BDR25DRAFT_308122</name>
</gene>
<evidence type="ECO:0000313" key="2">
    <source>
        <dbReference type="Proteomes" id="UP000799755"/>
    </source>
</evidence>
<comment type="caution">
    <text evidence="1">The sequence shown here is derived from an EMBL/GenBank/DDBJ whole genome shotgun (WGS) entry which is preliminary data.</text>
</comment>
<evidence type="ECO:0000313" key="1">
    <source>
        <dbReference type="EMBL" id="KAF2462812.1"/>
    </source>
</evidence>
<name>A0ACB6Q7K2_9PLEO</name>
<keyword evidence="2" id="KW-1185">Reference proteome</keyword>
<organism evidence="1 2">
    <name type="scientific">Lindgomyces ingoldianus</name>
    <dbReference type="NCBI Taxonomy" id="673940"/>
    <lineage>
        <taxon>Eukaryota</taxon>
        <taxon>Fungi</taxon>
        <taxon>Dikarya</taxon>
        <taxon>Ascomycota</taxon>
        <taxon>Pezizomycotina</taxon>
        <taxon>Dothideomycetes</taxon>
        <taxon>Pleosporomycetidae</taxon>
        <taxon>Pleosporales</taxon>
        <taxon>Lindgomycetaceae</taxon>
        <taxon>Lindgomyces</taxon>
    </lineage>
</organism>
<sequence>MPFRPRIAIVGGGPSGLALGLLLQQRGMHLTIYELRSKPTPEELAKPSGMLDLHKESGLRAMSECGLWDGLQAAFGDCSEACRVLDPQATVLHTDDGEHSTRPEVARNALTKLLLENILGDFIKWNHKVTAVQRARNATTNAIEIMLDLGANGTETYDFVVGADGAWSRVRKLLTDVTPFYSGAQFITATLRNASSKYPHLVALSGSGTLSALGGGNGILTHRGPQDSIRVYAAVSTSHEHWAEAVGLGGKTAAQAKIVLLGDDKLFGKWAPSLQDLLATACDEDTKDNPGSPADIAPMYMLPIGHRWETRMGATLVGDAAHLMTPWAGEGVNIALWDSLDLAHTLGGMPEAENAAKWQEALEPRLRGFEEGMLTRAKEKAEETAKNKDMLLSENGGQAMADMFRQVFERIAACSAAAN</sequence>
<reference evidence="1" key="1">
    <citation type="journal article" date="2020" name="Stud. Mycol.">
        <title>101 Dothideomycetes genomes: a test case for predicting lifestyles and emergence of pathogens.</title>
        <authorList>
            <person name="Haridas S."/>
            <person name="Albert R."/>
            <person name="Binder M."/>
            <person name="Bloem J."/>
            <person name="Labutti K."/>
            <person name="Salamov A."/>
            <person name="Andreopoulos B."/>
            <person name="Baker S."/>
            <person name="Barry K."/>
            <person name="Bills G."/>
            <person name="Bluhm B."/>
            <person name="Cannon C."/>
            <person name="Castanera R."/>
            <person name="Culley D."/>
            <person name="Daum C."/>
            <person name="Ezra D."/>
            <person name="Gonzalez J."/>
            <person name="Henrissat B."/>
            <person name="Kuo A."/>
            <person name="Liang C."/>
            <person name="Lipzen A."/>
            <person name="Lutzoni F."/>
            <person name="Magnuson J."/>
            <person name="Mondo S."/>
            <person name="Nolan M."/>
            <person name="Ohm R."/>
            <person name="Pangilinan J."/>
            <person name="Park H.-J."/>
            <person name="Ramirez L."/>
            <person name="Alfaro M."/>
            <person name="Sun H."/>
            <person name="Tritt A."/>
            <person name="Yoshinaga Y."/>
            <person name="Zwiers L.-H."/>
            <person name="Turgeon B."/>
            <person name="Goodwin S."/>
            <person name="Spatafora J."/>
            <person name="Crous P."/>
            <person name="Grigoriev I."/>
        </authorList>
    </citation>
    <scope>NUCLEOTIDE SEQUENCE</scope>
    <source>
        <strain evidence="1">ATCC 200398</strain>
    </source>
</reference>